<dbReference type="InterPro" id="IPR058653">
    <property type="entry name" value="NfeD2_TM"/>
</dbReference>
<feature type="transmembrane region" description="Helical" evidence="1">
    <location>
        <begin position="46"/>
        <end position="64"/>
    </location>
</feature>
<dbReference type="GO" id="GO:0008233">
    <property type="term" value="F:peptidase activity"/>
    <property type="evidence" value="ECO:0007669"/>
    <property type="project" value="UniProtKB-KW"/>
</dbReference>
<protein>
    <submittedName>
        <fullName evidence="3">Protease</fullName>
    </submittedName>
</protein>
<feature type="domain" description="Membrane protein NfeD2 N-terminal transmembrane" evidence="2">
    <location>
        <begin position="1"/>
        <end position="103"/>
    </location>
</feature>
<proteinExistence type="predicted"/>
<keyword evidence="1" id="KW-0812">Transmembrane</keyword>
<dbReference type="RefSeq" id="WP_119602287.1">
    <property type="nucleotide sequence ID" value="NZ_QXQA01000017.1"/>
</dbReference>
<sequence length="177" mass="18672">METVYMTCLIGGVLYAIVSVIFGDWISQALDGMFDFLSLDGPSFLQPMTLVGGITIFGGAGLLLERYSGLSWTIIALLALLIAIAGAVAVFFLYVRPMENSENSIAFTLGSLAGSLGEVIVPIPEQGCGEVLVKVGAGNTNQIAASYEEKAIPSGSRVVVVEVREGVLYVSEVNLDM</sequence>
<keyword evidence="3" id="KW-0645">Protease</keyword>
<comment type="caution">
    <text evidence="3">The sequence shown here is derived from an EMBL/GenBank/DDBJ whole genome shotgun (WGS) entry which is preliminary data.</text>
</comment>
<name>A0A3A1UN43_9BACL</name>
<dbReference type="Proteomes" id="UP000266482">
    <property type="component" value="Unassembled WGS sequence"/>
</dbReference>
<keyword evidence="3" id="KW-0378">Hydrolase</keyword>
<keyword evidence="4" id="KW-1185">Reference proteome</keyword>
<reference evidence="3 4" key="1">
    <citation type="submission" date="2018-09" db="EMBL/GenBank/DDBJ databases">
        <title>Paenibacillus aracenensis nov. sp. isolated from a cave in southern Spain.</title>
        <authorList>
            <person name="Jurado V."/>
            <person name="Gutierrez-Patricio S."/>
            <person name="Gonzalez-Pimentel J.L."/>
            <person name="Miller A.Z."/>
            <person name="Laiz L."/>
            <person name="Saiz-Jimenez C."/>
        </authorList>
    </citation>
    <scope>NUCLEOTIDE SEQUENCE [LARGE SCALE GENOMIC DNA]</scope>
    <source>
        <strain evidence="3 4">DSM 22867</strain>
    </source>
</reference>
<accession>A0A3A1UN43</accession>
<keyword evidence="1" id="KW-1133">Transmembrane helix</keyword>
<evidence type="ECO:0000259" key="2">
    <source>
        <dbReference type="Pfam" id="PF25842"/>
    </source>
</evidence>
<gene>
    <name evidence="3" type="ORF">D3P08_22075</name>
</gene>
<dbReference type="EMBL" id="QXQA01000017">
    <property type="protein sequence ID" value="RIX49959.1"/>
    <property type="molecule type" value="Genomic_DNA"/>
</dbReference>
<evidence type="ECO:0000313" key="3">
    <source>
        <dbReference type="EMBL" id="RIX49959.1"/>
    </source>
</evidence>
<feature type="transmembrane region" description="Helical" evidence="1">
    <location>
        <begin position="7"/>
        <end position="26"/>
    </location>
</feature>
<organism evidence="3 4">
    <name type="scientific">Paenibacillus nanensis</name>
    <dbReference type="NCBI Taxonomy" id="393251"/>
    <lineage>
        <taxon>Bacteria</taxon>
        <taxon>Bacillati</taxon>
        <taxon>Bacillota</taxon>
        <taxon>Bacilli</taxon>
        <taxon>Bacillales</taxon>
        <taxon>Paenibacillaceae</taxon>
        <taxon>Paenibacillus</taxon>
    </lineage>
</organism>
<dbReference type="Gene3D" id="2.40.50.140">
    <property type="entry name" value="Nucleic acid-binding proteins"/>
    <property type="match status" value="1"/>
</dbReference>
<evidence type="ECO:0000256" key="1">
    <source>
        <dbReference type="SAM" id="Phobius"/>
    </source>
</evidence>
<dbReference type="AlphaFoldDB" id="A0A3A1UN43"/>
<keyword evidence="1" id="KW-0472">Membrane</keyword>
<dbReference type="GO" id="GO:0006508">
    <property type="term" value="P:proteolysis"/>
    <property type="evidence" value="ECO:0007669"/>
    <property type="project" value="UniProtKB-KW"/>
</dbReference>
<dbReference type="Pfam" id="PF25842">
    <property type="entry name" value="NfeD_TM"/>
    <property type="match status" value="1"/>
</dbReference>
<evidence type="ECO:0000313" key="4">
    <source>
        <dbReference type="Proteomes" id="UP000266482"/>
    </source>
</evidence>
<feature type="transmembrane region" description="Helical" evidence="1">
    <location>
        <begin position="71"/>
        <end position="95"/>
    </location>
</feature>
<dbReference type="OrthoDB" id="1683445at2"/>
<dbReference type="InterPro" id="IPR012340">
    <property type="entry name" value="NA-bd_OB-fold"/>
</dbReference>